<accession>A0A238ZDD0</accession>
<dbReference type="InterPro" id="IPR025048">
    <property type="entry name" value="DUF3987"/>
</dbReference>
<dbReference type="RefSeq" id="WP_089273204.1">
    <property type="nucleotide sequence ID" value="NZ_FZOC01000002.1"/>
</dbReference>
<evidence type="ECO:0000256" key="1">
    <source>
        <dbReference type="SAM" id="Coils"/>
    </source>
</evidence>
<organism evidence="4 5">
    <name type="scientific">Humidesulfovibrio mexicanus</name>
    <dbReference type="NCBI Taxonomy" id="147047"/>
    <lineage>
        <taxon>Bacteria</taxon>
        <taxon>Pseudomonadati</taxon>
        <taxon>Thermodesulfobacteriota</taxon>
        <taxon>Desulfovibrionia</taxon>
        <taxon>Desulfovibrionales</taxon>
        <taxon>Desulfovibrionaceae</taxon>
        <taxon>Humidesulfovibrio</taxon>
    </lineage>
</organism>
<name>A0A238ZDD0_9BACT</name>
<reference evidence="4 5" key="1">
    <citation type="submission" date="2017-06" db="EMBL/GenBank/DDBJ databases">
        <authorList>
            <person name="Kim H.J."/>
            <person name="Triplett B.A."/>
        </authorList>
    </citation>
    <scope>NUCLEOTIDE SEQUENCE [LARGE SCALE GENOMIC DNA]</scope>
    <source>
        <strain evidence="4 5">DSM 13116</strain>
    </source>
</reference>
<keyword evidence="4" id="KW-0547">Nucleotide-binding</keyword>
<gene>
    <name evidence="4" type="ORF">SAMN04488503_1461</name>
</gene>
<dbReference type="GO" id="GO:0004386">
    <property type="term" value="F:helicase activity"/>
    <property type="evidence" value="ECO:0007669"/>
    <property type="project" value="UniProtKB-KW"/>
</dbReference>
<evidence type="ECO:0000313" key="4">
    <source>
        <dbReference type="EMBL" id="SNR81535.1"/>
    </source>
</evidence>
<feature type="coiled-coil region" evidence="1">
    <location>
        <begin position="410"/>
        <end position="460"/>
    </location>
</feature>
<dbReference type="InterPro" id="IPR034154">
    <property type="entry name" value="TOPRIM_DnaG/twinkle"/>
</dbReference>
<dbReference type="CDD" id="cd01029">
    <property type="entry name" value="TOPRIM_primases"/>
    <property type="match status" value="1"/>
</dbReference>
<keyword evidence="1" id="KW-0175">Coiled coil</keyword>
<dbReference type="OrthoDB" id="9067983at2"/>
<dbReference type="Pfam" id="PF13148">
    <property type="entry name" value="DUF3987"/>
    <property type="match status" value="1"/>
</dbReference>
<dbReference type="Proteomes" id="UP000198324">
    <property type="component" value="Unassembled WGS sequence"/>
</dbReference>
<keyword evidence="4" id="KW-0347">Helicase</keyword>
<keyword evidence="4" id="KW-0378">Hydrolase</keyword>
<feature type="domain" description="Toprim" evidence="3">
    <location>
        <begin position="190"/>
        <end position="287"/>
    </location>
</feature>
<keyword evidence="4" id="KW-0067">ATP-binding</keyword>
<evidence type="ECO:0000313" key="5">
    <source>
        <dbReference type="Proteomes" id="UP000198324"/>
    </source>
</evidence>
<keyword evidence="5" id="KW-1185">Reference proteome</keyword>
<proteinExistence type="predicted"/>
<evidence type="ECO:0000259" key="3">
    <source>
        <dbReference type="Pfam" id="PF13362"/>
    </source>
</evidence>
<dbReference type="Pfam" id="PF13362">
    <property type="entry name" value="Toprim_3"/>
    <property type="match status" value="1"/>
</dbReference>
<feature type="region of interest" description="Disordered" evidence="2">
    <location>
        <begin position="776"/>
        <end position="800"/>
    </location>
</feature>
<evidence type="ECO:0000256" key="2">
    <source>
        <dbReference type="SAM" id="MobiDB-lite"/>
    </source>
</evidence>
<protein>
    <submittedName>
        <fullName evidence="4">Putative DNA primase/helicase</fullName>
    </submittedName>
</protein>
<sequence>MTYAISTFRAVIEAAGLRPGEIMADGTLHRCPVDGKPNAKDGAYVLHVDAPASGWWQNYRTGDADTWTAKEERRLSPAERQALQARIEEDRRAREAETVTRHAEARKKALYVLAKAQDCTAHPYLERKGARACHGLKVGEDGRLLVPVLSPADGKAMSLQTIAADGGKLFLSGGCTKGGYFAIKGNAGPLYIAEGLATGLSIHEATKQTVLCAFNAGNLEAVATHARQKYPDRELVLCADDDHATPGNPGLSKATAAALDVGAFLAVPSFKEPAGRTDFNDLHQAEGLDVVRAQLAGASKPVAVAEAPIEPVSFDALNVPDVDPALLPPILGEFCGAVAEGLQVPFELVLINALSCVAVAGQRKFKVQVRPDYTEPVNIYALAALPPGERKSATAEACKRPLIDWETEAQEEARESIRNTLSERKTLEKAIEAKRAKAGNAKTAEDRRALIDEIRALEAELPEVPAAPRLLIDDVTPEAIPAFMERQQERAGIIEAEGGLFDILAGRYSKGVPNLDAVLKLWSGEAVHVDRRSGQNIVLHDPALTICLSPQPDIVRGLADKPGFRGRGLLGRFLFLLPKSRVGSREVEPQPISQAVQARYAAKVRGLLALPWALGSDGKPVPYLLQIAPDAYREWADFHRDVEAELRPGGELELIADWGGKLHGAAARLVGLLHLVEHDAPHLHPIGLGTMQQALGLAAVLTEHAKAAFALMGADPDIECAKHILAWIVDRHVDAFQAREAFQAVKGRYSKMELVKAGLSILEERAYIFPAQVPAREPGKAGRSPSPGYSVNPLAFGGAQ</sequence>
<dbReference type="AlphaFoldDB" id="A0A238ZDD0"/>
<dbReference type="EMBL" id="FZOC01000002">
    <property type="protein sequence ID" value="SNR81535.1"/>
    <property type="molecule type" value="Genomic_DNA"/>
</dbReference>
<dbReference type="InterPro" id="IPR006171">
    <property type="entry name" value="TOPRIM_dom"/>
</dbReference>